<evidence type="ECO:0000256" key="1">
    <source>
        <dbReference type="SAM" id="MobiDB-lite"/>
    </source>
</evidence>
<dbReference type="OMA" id="ITSEMQC"/>
<dbReference type="AlphaFoldDB" id="A0A1V6YZU3"/>
<sequence>MAFPRQFGWLARPSPFATPRQSRLSLSKTGRLVTYDITSEMQCPLFDRLRWRFELDFMWGSQSTWGLHDQRWTDDGDLYPREDEPALANLGSSTAKPVQAAIPTCPPSSPSDSRETRNEKPTNKPNLDHKSINTLNVL</sequence>
<protein>
    <submittedName>
        <fullName evidence="2">Uncharacterized protein</fullName>
    </submittedName>
</protein>
<proteinExistence type="predicted"/>
<dbReference type="Proteomes" id="UP000191691">
    <property type="component" value="Unassembled WGS sequence"/>
</dbReference>
<feature type="compositionally biased region" description="Basic and acidic residues" evidence="1">
    <location>
        <begin position="70"/>
        <end position="84"/>
    </location>
</feature>
<keyword evidence="3" id="KW-1185">Reference proteome</keyword>
<feature type="compositionally biased region" description="Basic and acidic residues" evidence="1">
    <location>
        <begin position="112"/>
        <end position="131"/>
    </location>
</feature>
<feature type="region of interest" description="Disordered" evidence="1">
    <location>
        <begin position="70"/>
        <end position="138"/>
    </location>
</feature>
<organism evidence="2 3">
    <name type="scientific">Penicillium nalgiovense</name>
    <dbReference type="NCBI Taxonomy" id="60175"/>
    <lineage>
        <taxon>Eukaryota</taxon>
        <taxon>Fungi</taxon>
        <taxon>Dikarya</taxon>
        <taxon>Ascomycota</taxon>
        <taxon>Pezizomycotina</taxon>
        <taxon>Eurotiomycetes</taxon>
        <taxon>Eurotiomycetidae</taxon>
        <taxon>Eurotiales</taxon>
        <taxon>Aspergillaceae</taxon>
        <taxon>Penicillium</taxon>
    </lineage>
</organism>
<comment type="caution">
    <text evidence="2">The sequence shown here is derived from an EMBL/GenBank/DDBJ whole genome shotgun (WGS) entry which is preliminary data.</text>
</comment>
<gene>
    <name evidence="2" type="ORF">PENNAL_c0007G07167</name>
</gene>
<name>A0A1V6YZU3_PENNA</name>
<evidence type="ECO:0000313" key="3">
    <source>
        <dbReference type="Proteomes" id="UP000191691"/>
    </source>
</evidence>
<accession>A0A1V6YZU3</accession>
<dbReference type="EMBL" id="MOOB01000007">
    <property type="protein sequence ID" value="OQE92702.1"/>
    <property type="molecule type" value="Genomic_DNA"/>
</dbReference>
<reference evidence="3" key="1">
    <citation type="journal article" date="2017" name="Nat. Microbiol.">
        <title>Global analysis of biosynthetic gene clusters reveals vast potential of secondary metabolite production in Penicillium species.</title>
        <authorList>
            <person name="Nielsen J.C."/>
            <person name="Grijseels S."/>
            <person name="Prigent S."/>
            <person name="Ji B."/>
            <person name="Dainat J."/>
            <person name="Nielsen K.F."/>
            <person name="Frisvad J.C."/>
            <person name="Workman M."/>
            <person name="Nielsen J."/>
        </authorList>
    </citation>
    <scope>NUCLEOTIDE SEQUENCE [LARGE SCALE GENOMIC DNA]</scope>
    <source>
        <strain evidence="3">IBT 13039</strain>
    </source>
</reference>
<evidence type="ECO:0000313" key="2">
    <source>
        <dbReference type="EMBL" id="OQE92702.1"/>
    </source>
</evidence>